<evidence type="ECO:0000313" key="3">
    <source>
        <dbReference type="Proteomes" id="UP000600449"/>
    </source>
</evidence>
<keyword evidence="3" id="KW-1185">Reference proteome</keyword>
<name>A0A917QF51_9HYPH</name>
<sequence length="70" mass="7434">MTVGTSRGERRAVNDSRRHPRPAIAPPGLFGPPPRPAQLRLPLPLPFAHAPGRPRDISAPAATLAGEDRA</sequence>
<feature type="compositionally biased region" description="Basic and acidic residues" evidence="1">
    <location>
        <begin position="7"/>
        <end position="17"/>
    </location>
</feature>
<organism evidence="2 3">
    <name type="scientific">Salinarimonas ramus</name>
    <dbReference type="NCBI Taxonomy" id="690164"/>
    <lineage>
        <taxon>Bacteria</taxon>
        <taxon>Pseudomonadati</taxon>
        <taxon>Pseudomonadota</taxon>
        <taxon>Alphaproteobacteria</taxon>
        <taxon>Hyphomicrobiales</taxon>
        <taxon>Salinarimonadaceae</taxon>
        <taxon>Salinarimonas</taxon>
    </lineage>
</organism>
<gene>
    <name evidence="2" type="ORF">GCM10011322_38160</name>
</gene>
<reference evidence="2 3" key="1">
    <citation type="journal article" date="2014" name="Int. J. Syst. Evol. Microbiol.">
        <title>Complete genome sequence of Corynebacterium casei LMG S-19264T (=DSM 44701T), isolated from a smear-ripened cheese.</title>
        <authorList>
            <consortium name="US DOE Joint Genome Institute (JGI-PGF)"/>
            <person name="Walter F."/>
            <person name="Albersmeier A."/>
            <person name="Kalinowski J."/>
            <person name="Ruckert C."/>
        </authorList>
    </citation>
    <scope>NUCLEOTIDE SEQUENCE [LARGE SCALE GENOMIC DNA]</scope>
    <source>
        <strain evidence="2 3">CGMCC 1.9161</strain>
    </source>
</reference>
<accession>A0A917QF51</accession>
<feature type="compositionally biased region" description="Pro residues" evidence="1">
    <location>
        <begin position="23"/>
        <end position="36"/>
    </location>
</feature>
<dbReference type="EMBL" id="BMMF01000012">
    <property type="protein sequence ID" value="GGK47475.1"/>
    <property type="molecule type" value="Genomic_DNA"/>
</dbReference>
<protein>
    <submittedName>
        <fullName evidence="2">Uncharacterized protein</fullName>
    </submittedName>
</protein>
<comment type="caution">
    <text evidence="2">The sequence shown here is derived from an EMBL/GenBank/DDBJ whole genome shotgun (WGS) entry which is preliminary data.</text>
</comment>
<evidence type="ECO:0000256" key="1">
    <source>
        <dbReference type="SAM" id="MobiDB-lite"/>
    </source>
</evidence>
<evidence type="ECO:0000313" key="2">
    <source>
        <dbReference type="EMBL" id="GGK47475.1"/>
    </source>
</evidence>
<dbReference type="AlphaFoldDB" id="A0A917QF51"/>
<dbReference type="Proteomes" id="UP000600449">
    <property type="component" value="Unassembled WGS sequence"/>
</dbReference>
<proteinExistence type="predicted"/>
<feature type="region of interest" description="Disordered" evidence="1">
    <location>
        <begin position="1"/>
        <end position="70"/>
    </location>
</feature>